<evidence type="ECO:0000313" key="7">
    <source>
        <dbReference type="EMBL" id="OIQ49585.1"/>
    </source>
</evidence>
<organism evidence="7 8">
    <name type="scientific">Pseudodesulfovibrio hydrargyri</name>
    <dbReference type="NCBI Taxonomy" id="2125990"/>
    <lineage>
        <taxon>Bacteria</taxon>
        <taxon>Pseudomonadati</taxon>
        <taxon>Thermodesulfobacteriota</taxon>
        <taxon>Desulfovibrionia</taxon>
        <taxon>Desulfovibrionales</taxon>
        <taxon>Desulfovibrionaceae</taxon>
    </lineage>
</organism>
<keyword evidence="8" id="KW-1185">Reference proteome</keyword>
<evidence type="ECO:0000256" key="5">
    <source>
        <dbReference type="SAM" id="Phobius"/>
    </source>
</evidence>
<dbReference type="Proteomes" id="UP000181901">
    <property type="component" value="Unassembled WGS sequence"/>
</dbReference>
<dbReference type="AlphaFoldDB" id="A0A1J5NCZ4"/>
<dbReference type="InterPro" id="IPR009908">
    <property type="entry name" value="Methylamine_util_MauE"/>
</dbReference>
<gene>
    <name evidence="7" type="ORF">BerOc1_01510</name>
</gene>
<evidence type="ECO:0000259" key="6">
    <source>
        <dbReference type="Pfam" id="PF07291"/>
    </source>
</evidence>
<keyword evidence="3 5" id="KW-1133">Transmembrane helix</keyword>
<keyword evidence="4 5" id="KW-0472">Membrane</keyword>
<evidence type="ECO:0000256" key="4">
    <source>
        <dbReference type="ARBA" id="ARBA00023136"/>
    </source>
</evidence>
<feature type="transmembrane region" description="Helical" evidence="5">
    <location>
        <begin position="21"/>
        <end position="39"/>
    </location>
</feature>
<dbReference type="GO" id="GO:0030416">
    <property type="term" value="P:methylamine metabolic process"/>
    <property type="evidence" value="ECO:0007669"/>
    <property type="project" value="InterPro"/>
</dbReference>
<sequence>MVAKLTQEASKDTMKAPLASKALYTAVRVILGLLFVYAGTLKLMHPEGFAVTINIYGLVSWKMAGFLSYAIPCVEILSGLGLVLDARGALAVIVAQLLGFMVVLLYALYLGLDADCGCFGNPQNTDNAPTGPLHAFLRDAVMLAGCALLYVQRRVAGFRPWALGRLFGKKK</sequence>
<comment type="caution">
    <text evidence="7">The sequence shown here is derived from an EMBL/GenBank/DDBJ whole genome shotgun (WGS) entry which is preliminary data.</text>
</comment>
<evidence type="ECO:0000313" key="8">
    <source>
        <dbReference type="Proteomes" id="UP000181901"/>
    </source>
</evidence>
<feature type="domain" description="Methylamine utilisation protein MauE" evidence="6">
    <location>
        <begin position="21"/>
        <end position="150"/>
    </location>
</feature>
<dbReference type="EMBL" id="LKAQ01000004">
    <property type="protein sequence ID" value="OIQ49585.1"/>
    <property type="molecule type" value="Genomic_DNA"/>
</dbReference>
<comment type="subcellular location">
    <subcellularLocation>
        <location evidence="1">Membrane</location>
        <topology evidence="1">Multi-pass membrane protein</topology>
    </subcellularLocation>
</comment>
<feature type="transmembrane region" description="Helical" evidence="5">
    <location>
        <begin position="132"/>
        <end position="151"/>
    </location>
</feature>
<keyword evidence="2 5" id="KW-0812">Transmembrane</keyword>
<proteinExistence type="predicted"/>
<dbReference type="Pfam" id="PF07291">
    <property type="entry name" value="MauE"/>
    <property type="match status" value="1"/>
</dbReference>
<evidence type="ECO:0000256" key="2">
    <source>
        <dbReference type="ARBA" id="ARBA00022692"/>
    </source>
</evidence>
<dbReference type="UniPathway" id="UPA00895"/>
<evidence type="ECO:0000256" key="1">
    <source>
        <dbReference type="ARBA" id="ARBA00004141"/>
    </source>
</evidence>
<name>A0A1J5NCZ4_9BACT</name>
<feature type="transmembrane region" description="Helical" evidence="5">
    <location>
        <begin position="90"/>
        <end position="112"/>
    </location>
</feature>
<dbReference type="GO" id="GO:0016020">
    <property type="term" value="C:membrane"/>
    <property type="evidence" value="ECO:0007669"/>
    <property type="project" value="UniProtKB-SubCell"/>
</dbReference>
<reference evidence="7 8" key="1">
    <citation type="submission" date="2015-09" db="EMBL/GenBank/DDBJ databases">
        <title>Genome of Desulfovibrio dechloracetivorans BerOc1, a mercury methylating strain isolated from highly hydrocarbons and metals contaminated coastal sediments.</title>
        <authorList>
            <person name="Goni Urriza M."/>
            <person name="Gassie C."/>
            <person name="Bouchez O."/>
            <person name="Klopp C."/>
            <person name="Ranchou-Peyruse A."/>
            <person name="Remy G."/>
        </authorList>
    </citation>
    <scope>NUCLEOTIDE SEQUENCE [LARGE SCALE GENOMIC DNA]</scope>
    <source>
        <strain evidence="7 8">BerOc1</strain>
    </source>
</reference>
<accession>A0A1J5NCZ4</accession>
<evidence type="ECO:0000256" key="3">
    <source>
        <dbReference type="ARBA" id="ARBA00022989"/>
    </source>
</evidence>
<feature type="transmembrane region" description="Helical" evidence="5">
    <location>
        <begin position="59"/>
        <end position="83"/>
    </location>
</feature>
<protein>
    <submittedName>
        <fullName evidence="7">Methylamine utilization protein MauE</fullName>
    </submittedName>
</protein>